<feature type="compositionally biased region" description="Basic and acidic residues" evidence="1">
    <location>
        <begin position="112"/>
        <end position="124"/>
    </location>
</feature>
<organism evidence="2 3">
    <name type="scientific">Lasiodiplodia theobromae</name>
    <dbReference type="NCBI Taxonomy" id="45133"/>
    <lineage>
        <taxon>Eukaryota</taxon>
        <taxon>Fungi</taxon>
        <taxon>Dikarya</taxon>
        <taxon>Ascomycota</taxon>
        <taxon>Pezizomycotina</taxon>
        <taxon>Dothideomycetes</taxon>
        <taxon>Dothideomycetes incertae sedis</taxon>
        <taxon>Botryosphaeriales</taxon>
        <taxon>Botryosphaeriaceae</taxon>
        <taxon>Lasiodiplodia</taxon>
    </lineage>
</organism>
<evidence type="ECO:0000313" key="3">
    <source>
        <dbReference type="Proteomes" id="UP000325902"/>
    </source>
</evidence>
<feature type="compositionally biased region" description="Basic and acidic residues" evidence="1">
    <location>
        <begin position="923"/>
        <end position="938"/>
    </location>
</feature>
<evidence type="ECO:0000256" key="1">
    <source>
        <dbReference type="SAM" id="MobiDB-lite"/>
    </source>
</evidence>
<feature type="compositionally biased region" description="Polar residues" evidence="1">
    <location>
        <begin position="825"/>
        <end position="836"/>
    </location>
</feature>
<accession>A0A5N5CWF4</accession>
<feature type="compositionally biased region" description="Pro residues" evidence="1">
    <location>
        <begin position="948"/>
        <end position="960"/>
    </location>
</feature>
<feature type="compositionally biased region" description="Pro residues" evidence="1">
    <location>
        <begin position="1008"/>
        <end position="1034"/>
    </location>
</feature>
<feature type="compositionally biased region" description="Basic and acidic residues" evidence="1">
    <location>
        <begin position="550"/>
        <end position="561"/>
    </location>
</feature>
<feature type="compositionally biased region" description="Basic residues" evidence="1">
    <location>
        <begin position="260"/>
        <end position="271"/>
    </location>
</feature>
<keyword evidence="3" id="KW-1185">Reference proteome</keyword>
<feature type="compositionally biased region" description="Basic residues" evidence="1">
    <location>
        <begin position="199"/>
        <end position="215"/>
    </location>
</feature>
<protein>
    <submittedName>
        <fullName evidence="2">Uncharacterized protein</fullName>
    </submittedName>
</protein>
<dbReference type="EMBL" id="VCHE01000179">
    <property type="protein sequence ID" value="KAB2569646.1"/>
    <property type="molecule type" value="Genomic_DNA"/>
</dbReference>
<comment type="caution">
    <text evidence="2">The sequence shown here is derived from an EMBL/GenBank/DDBJ whole genome shotgun (WGS) entry which is preliminary data.</text>
</comment>
<feature type="region of interest" description="Disordered" evidence="1">
    <location>
        <begin position="537"/>
        <end position="720"/>
    </location>
</feature>
<evidence type="ECO:0000313" key="2">
    <source>
        <dbReference type="EMBL" id="KAB2569646.1"/>
    </source>
</evidence>
<dbReference type="Proteomes" id="UP000325902">
    <property type="component" value="Unassembled WGS sequence"/>
</dbReference>
<feature type="compositionally biased region" description="Pro residues" evidence="1">
    <location>
        <begin position="1062"/>
        <end position="1106"/>
    </location>
</feature>
<feature type="compositionally biased region" description="Low complexity" evidence="1">
    <location>
        <begin position="885"/>
        <end position="908"/>
    </location>
</feature>
<feature type="compositionally biased region" description="Polar residues" evidence="1">
    <location>
        <begin position="221"/>
        <end position="237"/>
    </location>
</feature>
<proteinExistence type="predicted"/>
<dbReference type="PRINTS" id="PR01217">
    <property type="entry name" value="PRICHEXTENSN"/>
</dbReference>
<feature type="compositionally biased region" description="Pro residues" evidence="1">
    <location>
        <begin position="1042"/>
        <end position="1055"/>
    </location>
</feature>
<name>A0A5N5CWF4_9PEZI</name>
<reference evidence="2 3" key="1">
    <citation type="journal article" date="2019" name="Sci. Rep.">
        <title>A multi-omics analysis of the grapevine pathogen Lasiodiplodia theobromae reveals that temperature affects the expression of virulence- and pathogenicity-related genes.</title>
        <authorList>
            <person name="Felix C."/>
            <person name="Meneses R."/>
            <person name="Goncalves M.F.M."/>
            <person name="Tilleman L."/>
            <person name="Duarte A.S."/>
            <person name="Jorrin-Novo J.V."/>
            <person name="Van de Peer Y."/>
            <person name="Deforce D."/>
            <person name="Van Nieuwerburgh F."/>
            <person name="Esteves A.C."/>
            <person name="Alves A."/>
        </authorList>
    </citation>
    <scope>NUCLEOTIDE SEQUENCE [LARGE SCALE GENOMIC DNA]</scope>
    <source>
        <strain evidence="2 3">LA-SOL3</strain>
    </source>
</reference>
<feature type="region of interest" description="Disordered" evidence="1">
    <location>
        <begin position="1"/>
        <end position="278"/>
    </location>
</feature>
<feature type="compositionally biased region" description="Low complexity" evidence="1">
    <location>
        <begin position="1107"/>
        <end position="1118"/>
    </location>
</feature>
<sequence length="1201" mass="129925">MKRRRGGAKSTSRSPEMSRPATSPETRLRRSSTRAASLTPSKPARRQPTEALHMTTRAAGKAASTVGTDSPAQSEASGSRRSSLNDPQPQADYNQVATHQSASSSSTDDADQQSRDADRDHMDADVPGAPESDTSSQDHDQESLDTSKSGNKRKRSSAGGEDLSHHPPHTNGVNGTSSPDDADPPVPATNHPDPEPPRKRARGGWRGRGRGRGRGGRGGLTLSTHASFHTDATSTPPSAGLPDRDHLSDDQQAGSERPIKQPKRLPGRRRAPNADPSIEADLRRQLQLKTAYRAVVKVLKPVLAELADRAINDVEEDPNAHEQSDQYEIVKAALDAQLADRVGYLDRKFAISKEHVERRKTAEQHIVETAYENVFFNIQEDYLLRCQYQILNILREAEKQAQDGEATDDEDGLVPRRRGMQYKWRPTGFLDPSSDSRSRFYLETEKLLKDFERRGLSKQERDSFLEKNPDEFDKDVVTSRENFATFDADRREYARAIYNANTLAEAAEAVEKGIKPEPVIKTLPNEDATGLQLLISAIENPPPPAPLPTRVEERKYEERITPRSTPAAEISTPRMGSVPPPRSTSTPKSTRGRRGRGQSARSTPIRANARSRTSTPAPAMVDDLLEHPEPGSAMSASMSTGIETRDPSPRKPIIQPAPTAYAPEEPRHRVSEGPIMNGAEREPIAEPRLPRQPSVSSNRITDLLNKGDEPPPQISPFISSSPAALPPVILQPLPQPSSAPLSELPRFAAHSGQHSESSQPGLTAQFSQPVDRSERAQESYISTLSEPERTIDSVGIAQQRPTTAPTEATRQDAPPSRKTFWDTITIDNKSRPTSPLNADKTPLARIRQILNPSNYPRRADSPSGTTPPATANDRLSERPEMAPPASRASVSNDAASSRRSSGAASVVSQPPGTQPSLASPVEAPKRSNSRDKGLEQRQNRWRAAVPPQHGPTPPFRPDSNPPQNAFLKHQGWTVESQMRLSQQSAASPPQSYPNFAPPYDARAQPPAGYGPPGHPVPPPPPPGPYSYSYPPPNPNLSAMPFVSPPFNCPPGPPPYQSIYAPPGAPGGYPPPPPAPYGAPPPPPGAGPPPPPPPHQQQPGPPPPGPPQQHYGTQYGGQPILPATIDRRSSGGTSAGQVGSPYPGSPPAHHPPAFSQQQSQYGGGAAGGHSERGGRGGHGGRRRWKNTAPGTEFRPYTGPKRH</sequence>
<dbReference type="OrthoDB" id="4188028at2759"/>
<feature type="compositionally biased region" description="Low complexity" evidence="1">
    <location>
        <begin position="97"/>
        <end position="107"/>
    </location>
</feature>
<gene>
    <name evidence="2" type="ORF">DBV05_g11681</name>
</gene>
<dbReference type="AlphaFoldDB" id="A0A5N5CWF4"/>
<feature type="region of interest" description="Disordered" evidence="1">
    <location>
        <begin position="748"/>
        <end position="1201"/>
    </location>
</feature>
<feature type="compositionally biased region" description="Polar residues" evidence="1">
    <location>
        <begin position="799"/>
        <end position="808"/>
    </location>
</feature>
<feature type="compositionally biased region" description="Polar residues" evidence="1">
    <location>
        <begin position="9"/>
        <end position="25"/>
    </location>
</feature>
<feature type="compositionally biased region" description="Polar residues" evidence="1">
    <location>
        <begin position="752"/>
        <end position="770"/>
    </location>
</feature>
<feature type="compositionally biased region" description="Polar residues" evidence="1">
    <location>
        <begin position="65"/>
        <end position="96"/>
    </location>
</feature>
<feature type="compositionally biased region" description="Basic and acidic residues" evidence="1">
    <location>
        <begin position="679"/>
        <end position="689"/>
    </location>
</feature>